<feature type="chain" id="PRO_5045483355" evidence="1">
    <location>
        <begin position="19"/>
        <end position="283"/>
    </location>
</feature>
<organism evidence="2 3">
    <name type="scientific">Pelomonas caseinilytica</name>
    <dbReference type="NCBI Taxonomy" id="2906763"/>
    <lineage>
        <taxon>Bacteria</taxon>
        <taxon>Pseudomonadati</taxon>
        <taxon>Pseudomonadota</taxon>
        <taxon>Betaproteobacteria</taxon>
        <taxon>Burkholderiales</taxon>
        <taxon>Sphaerotilaceae</taxon>
        <taxon>Roseateles</taxon>
    </lineage>
</organism>
<protein>
    <submittedName>
        <fullName evidence="2">Transporter substrate-binding domain-containing protein</fullName>
    </submittedName>
</protein>
<reference evidence="2 3" key="1">
    <citation type="submission" date="2021-12" db="EMBL/GenBank/DDBJ databases">
        <title>Genome seq of p7.</title>
        <authorList>
            <person name="Seo T."/>
        </authorList>
    </citation>
    <scope>NUCLEOTIDE SEQUENCE [LARGE SCALE GENOMIC DNA]</scope>
    <source>
        <strain evidence="2 3">P7</strain>
    </source>
</reference>
<dbReference type="SUPFAM" id="SSF53850">
    <property type="entry name" value="Periplasmic binding protein-like II"/>
    <property type="match status" value="1"/>
</dbReference>
<sequence length="283" mass="32208">MRRRPLLLALAAPALAAAAPERLVYPQHDPGRRPAWEYMVAVLRLAIERSGGAYELAESPLPMTQARVVRELADERGLVDLAWTMTSTEREARLLPVRVPVDRGLIGWRIAFVRPESVERWREVRSLAELSRYVAGQGQDWPDYDILRANGLPVQGTSRYEALFDMLRIGRIDYFPRAVFEIDDELASPMAHGVAIEPHVLLRYPAASYFFVRPDRPRLAAELQRGMEAAVADGSLARLFQLRFGDLIRRHRLTERRQFLLSNPLLPPATPLNRPGYWLVLEG</sequence>
<dbReference type="Proteomes" id="UP001201463">
    <property type="component" value="Unassembled WGS sequence"/>
</dbReference>
<accession>A0ABS8X8Y4</accession>
<comment type="caution">
    <text evidence="2">The sequence shown here is derived from an EMBL/GenBank/DDBJ whole genome shotgun (WGS) entry which is preliminary data.</text>
</comment>
<feature type="signal peptide" evidence="1">
    <location>
        <begin position="1"/>
        <end position="18"/>
    </location>
</feature>
<evidence type="ECO:0000313" key="2">
    <source>
        <dbReference type="EMBL" id="MCE4537242.1"/>
    </source>
</evidence>
<evidence type="ECO:0000313" key="3">
    <source>
        <dbReference type="Proteomes" id="UP001201463"/>
    </source>
</evidence>
<proteinExistence type="predicted"/>
<keyword evidence="1" id="KW-0732">Signal</keyword>
<dbReference type="EMBL" id="JAJTWT010000003">
    <property type="protein sequence ID" value="MCE4537242.1"/>
    <property type="molecule type" value="Genomic_DNA"/>
</dbReference>
<gene>
    <name evidence="2" type="ORF">LXT12_08255</name>
</gene>
<name>A0ABS8X8Y4_9BURK</name>
<evidence type="ECO:0000256" key="1">
    <source>
        <dbReference type="SAM" id="SignalP"/>
    </source>
</evidence>
<keyword evidence="3" id="KW-1185">Reference proteome</keyword>
<dbReference type="RefSeq" id="WP_233391050.1">
    <property type="nucleotide sequence ID" value="NZ_JAJTWT010000003.1"/>
</dbReference>